<dbReference type="Proteomes" id="UP001501310">
    <property type="component" value="Unassembled WGS sequence"/>
</dbReference>
<keyword evidence="2" id="KW-1133">Transmembrane helix</keyword>
<feature type="region of interest" description="Disordered" evidence="1">
    <location>
        <begin position="35"/>
        <end position="161"/>
    </location>
</feature>
<dbReference type="Pfam" id="PF13717">
    <property type="entry name" value="Zn_ribbon_4"/>
    <property type="match status" value="1"/>
</dbReference>
<reference evidence="5" key="1">
    <citation type="journal article" date="2019" name="Int. J. Syst. Evol. Microbiol.">
        <title>The Global Catalogue of Microorganisms (GCM) 10K type strain sequencing project: providing services to taxonomists for standard genome sequencing and annotation.</title>
        <authorList>
            <consortium name="The Broad Institute Genomics Platform"/>
            <consortium name="The Broad Institute Genome Sequencing Center for Infectious Disease"/>
            <person name="Wu L."/>
            <person name="Ma J."/>
        </authorList>
    </citation>
    <scope>NUCLEOTIDE SEQUENCE [LARGE SCALE GENOMIC DNA]</scope>
    <source>
        <strain evidence="5">JCM 16603</strain>
    </source>
</reference>
<feature type="compositionally biased region" description="Low complexity" evidence="1">
    <location>
        <begin position="96"/>
        <end position="111"/>
    </location>
</feature>
<evidence type="ECO:0000313" key="4">
    <source>
        <dbReference type="EMBL" id="GAA3998461.1"/>
    </source>
</evidence>
<feature type="transmembrane region" description="Helical" evidence="2">
    <location>
        <begin position="190"/>
        <end position="212"/>
    </location>
</feature>
<name>A0ABP7RKP2_9SPHN</name>
<organism evidence="4 5">
    <name type="scientific">Sphingomonas humi</name>
    <dbReference type="NCBI Taxonomy" id="335630"/>
    <lineage>
        <taxon>Bacteria</taxon>
        <taxon>Pseudomonadati</taxon>
        <taxon>Pseudomonadota</taxon>
        <taxon>Alphaproteobacteria</taxon>
        <taxon>Sphingomonadales</taxon>
        <taxon>Sphingomonadaceae</taxon>
        <taxon>Sphingomonas</taxon>
    </lineage>
</organism>
<protein>
    <submittedName>
        <fullName evidence="4">DUF3426 domain-containing protein</fullName>
    </submittedName>
</protein>
<keyword evidence="2" id="KW-0472">Membrane</keyword>
<keyword evidence="5" id="KW-1185">Reference proteome</keyword>
<proteinExistence type="predicted"/>
<evidence type="ECO:0000256" key="2">
    <source>
        <dbReference type="SAM" id="Phobius"/>
    </source>
</evidence>
<comment type="caution">
    <text evidence="4">The sequence shown here is derived from an EMBL/GenBank/DDBJ whole genome shotgun (WGS) entry which is preliminary data.</text>
</comment>
<evidence type="ECO:0000259" key="3">
    <source>
        <dbReference type="Pfam" id="PF13717"/>
    </source>
</evidence>
<feature type="domain" description="Zinc finger/thioredoxin putative" evidence="3">
    <location>
        <begin position="1"/>
        <end position="35"/>
    </location>
</feature>
<evidence type="ECO:0000256" key="1">
    <source>
        <dbReference type="SAM" id="MobiDB-lite"/>
    </source>
</evidence>
<dbReference type="NCBIfam" id="TIGR02098">
    <property type="entry name" value="MJ0042_CXXC"/>
    <property type="match status" value="1"/>
</dbReference>
<keyword evidence="2" id="KW-0812">Transmembrane</keyword>
<dbReference type="InterPro" id="IPR011723">
    <property type="entry name" value="Znf/thioredoxin_put"/>
</dbReference>
<dbReference type="RefSeq" id="WP_344708600.1">
    <property type="nucleotide sequence ID" value="NZ_BAAAZD010000001.1"/>
</dbReference>
<sequence>MILTCPSCGTRYVVKDGAIPPAGRTVRCAQCKHSWHQDPDDTAEGGVDQPVADPGEQGAEDFAVPHADGEAGSYTGEVGDTAYPAASPDADGIDDPLPSAEASPSAAMLAEQETASTMPEEAATASDPYPEDAVPVEPETPQDTQFSDNPPIENDAPRASHPMRAARVETEDLYSPFAGSDEEPAPRNRLPMIIGALLLVIAVVAAAVYFLAPTELKGRLGLAQGDASNRLTVQVQQHGRTQLASGNQLFEVSGIVRNETDETLPVPPLNAQLRSLEQQVVYRWTIPISPPQLAPGASASFNSANLDVPSKAACLEVFFGQQRSAPRCRDEQTVGA</sequence>
<gene>
    <name evidence="4" type="ORF">GCM10022211_05220</name>
</gene>
<evidence type="ECO:0000313" key="5">
    <source>
        <dbReference type="Proteomes" id="UP001501310"/>
    </source>
</evidence>
<dbReference type="EMBL" id="BAAAZD010000001">
    <property type="protein sequence ID" value="GAA3998461.1"/>
    <property type="molecule type" value="Genomic_DNA"/>
</dbReference>
<accession>A0ABP7RKP2</accession>